<dbReference type="InterPro" id="IPR032675">
    <property type="entry name" value="LRR_dom_sf"/>
</dbReference>
<sequence length="551" mass="63098">MSRLLNALRALGVDEEDTEAAYNDDFLFGLQGGDNGSESCDSDEERDTDMTALLSFEDSDKMGLFREIVRPLPYELKVKIFRMSLGKFYETELLSYLHNDCILPVLKVFYDELLIGDGKLYFGGFNEYDVIKFGAEEFQSNFKQVVAQGRIRIKILKIFDLDDVLDEDIKLLLSHAEKIWCASVVALAKIYDLCPDAVYKITDLSVENLDQLTRQKDLRPIFQRLAKSLKDFTLPLGPDDFDRVEAIFDTLKDVDHNLTIHLPISYPIDGNGELDFLHNLLDPYYSKIKLAHILFTLVSPNFHMNDLKQFLQKVGYQKFTDFCLVSFPNFRVQGDLKFLSQLTNLVTIVLSGSFALNCKNFGSLTKLTHLKEFMLESCKLDSEWFNNNLPRNLKDLTISYNSFTGIGTYKVPSCLKVLTILCNDSFNLKLDNLDFSESNLSVLKFRIDDESQWNKLTVSFANLPANLQEINCYKLTSFIVEKDIKLSKKKNLVVYITTYSESMLPKNLRLESLKANVKVKFRCFKNYQFSSLGAIEKIDSIGGLPNRLLDC</sequence>
<keyword evidence="2" id="KW-1185">Reference proteome</keyword>
<dbReference type="EMBL" id="CP064813">
    <property type="protein sequence ID" value="QPG75024.1"/>
    <property type="molecule type" value="Genomic_DNA"/>
</dbReference>
<proteinExistence type="predicted"/>
<dbReference type="RefSeq" id="XP_038778589.1">
    <property type="nucleotide sequence ID" value="XM_038922661.1"/>
</dbReference>
<dbReference type="OrthoDB" id="3996253at2759"/>
<dbReference type="Proteomes" id="UP000662931">
    <property type="component" value="Chromosome 2"/>
</dbReference>
<protein>
    <submittedName>
        <fullName evidence="1">Uncharacterized protein</fullName>
    </submittedName>
</protein>
<dbReference type="GeneID" id="62195765"/>
<evidence type="ECO:0000313" key="2">
    <source>
        <dbReference type="Proteomes" id="UP000662931"/>
    </source>
</evidence>
<organism evidence="1 2">
    <name type="scientific">Eeniella nana</name>
    <name type="common">Yeast</name>
    <name type="synonym">Brettanomyces nanus</name>
    <dbReference type="NCBI Taxonomy" id="13502"/>
    <lineage>
        <taxon>Eukaryota</taxon>
        <taxon>Fungi</taxon>
        <taxon>Dikarya</taxon>
        <taxon>Ascomycota</taxon>
        <taxon>Saccharomycotina</taxon>
        <taxon>Pichiomycetes</taxon>
        <taxon>Pichiales</taxon>
        <taxon>Pichiaceae</taxon>
        <taxon>Brettanomyces</taxon>
    </lineage>
</organism>
<accession>A0A875S769</accession>
<dbReference type="KEGG" id="bnn:FOA43_002364"/>
<reference evidence="1" key="1">
    <citation type="submission" date="2020-10" db="EMBL/GenBank/DDBJ databases">
        <authorList>
            <person name="Roach M.J.R."/>
        </authorList>
    </citation>
    <scope>NUCLEOTIDE SEQUENCE</scope>
    <source>
        <strain evidence="1">CBS 1945</strain>
    </source>
</reference>
<gene>
    <name evidence="1" type="ORF">FOA43_002364</name>
</gene>
<dbReference type="SUPFAM" id="SSF52058">
    <property type="entry name" value="L domain-like"/>
    <property type="match status" value="1"/>
</dbReference>
<evidence type="ECO:0000313" key="1">
    <source>
        <dbReference type="EMBL" id="QPG75024.1"/>
    </source>
</evidence>
<name>A0A875S769_EENNA</name>
<dbReference type="Gene3D" id="3.80.10.10">
    <property type="entry name" value="Ribonuclease Inhibitor"/>
    <property type="match status" value="1"/>
</dbReference>
<dbReference type="AlphaFoldDB" id="A0A875S769"/>